<evidence type="ECO:0000256" key="4">
    <source>
        <dbReference type="SAM" id="Phobius"/>
    </source>
</evidence>
<dbReference type="OrthoDB" id="7200137at2"/>
<feature type="transmembrane region" description="Helical" evidence="4">
    <location>
        <begin position="112"/>
        <end position="131"/>
    </location>
</feature>
<sequence length="417" mass="42599">MSQAAIQAQAGSTGPAASRSRLTVVSAIGVGQILAWGSSYYLLAVLAGPIASDTGWPLTWIMGALSIGMLVSGLASPRIGHLIDRRGGRPVLAASAVLLSAGLLLLGLAPSLPVFVLAWVILGLAMGAGLYDPAFSTLGRLYGEHARPAITHVTLFGGFASTVCWPLSAFLVDHLGWRGACLTYAAIHLAVVLPLYLFGVPREVAKPATAPRAAKAAAAPGHVQAGQRYAFVVLAAGFTLAAVIMTVLSVHLLTLLQSQGLALASAVALGTLIGPAQVGARVLEMLFGKTAHPIWSLVASAVLVAVGLGMLVGAPGVVAAGIVMYGMGSGIRSIARGTVPLALFGKEGYAVLMGKIAMPTLIAQAASPFLGAWLLDSFGASTTLAVLCATAVLNILMVLALVPYALRRQRIDARQAP</sequence>
<proteinExistence type="predicted"/>
<keyword evidence="2 4" id="KW-1133">Transmembrane helix</keyword>
<organism evidence="6 7">
    <name type="scientific">Teichococcus rhizosphaerae</name>
    <dbReference type="NCBI Taxonomy" id="1335062"/>
    <lineage>
        <taxon>Bacteria</taxon>
        <taxon>Pseudomonadati</taxon>
        <taxon>Pseudomonadota</taxon>
        <taxon>Alphaproteobacteria</taxon>
        <taxon>Acetobacterales</taxon>
        <taxon>Roseomonadaceae</taxon>
        <taxon>Roseomonas</taxon>
    </lineage>
</organism>
<dbReference type="Gene3D" id="1.20.1250.20">
    <property type="entry name" value="MFS general substrate transporter like domains"/>
    <property type="match status" value="1"/>
</dbReference>
<dbReference type="InterPro" id="IPR020846">
    <property type="entry name" value="MFS_dom"/>
</dbReference>
<dbReference type="PANTHER" id="PTHR11360">
    <property type="entry name" value="MONOCARBOXYLATE TRANSPORTER"/>
    <property type="match status" value="1"/>
</dbReference>
<comment type="caution">
    <text evidence="6">The sequence shown here is derived from an EMBL/GenBank/DDBJ whole genome shotgun (WGS) entry which is preliminary data.</text>
</comment>
<evidence type="ECO:0000313" key="7">
    <source>
        <dbReference type="Proteomes" id="UP000223527"/>
    </source>
</evidence>
<feature type="transmembrane region" description="Helical" evidence="4">
    <location>
        <begin position="152"/>
        <end position="171"/>
    </location>
</feature>
<feature type="domain" description="Major facilitator superfamily (MFS) profile" evidence="5">
    <location>
        <begin position="24"/>
        <end position="406"/>
    </location>
</feature>
<dbReference type="InterPro" id="IPR036259">
    <property type="entry name" value="MFS_trans_sf"/>
</dbReference>
<protein>
    <submittedName>
        <fullName evidence="6">MFS transporter</fullName>
    </submittedName>
</protein>
<dbReference type="InterPro" id="IPR011701">
    <property type="entry name" value="MFS"/>
</dbReference>
<evidence type="ECO:0000259" key="5">
    <source>
        <dbReference type="PROSITE" id="PS50850"/>
    </source>
</evidence>
<keyword evidence="3 4" id="KW-0472">Membrane</keyword>
<evidence type="ECO:0000256" key="3">
    <source>
        <dbReference type="ARBA" id="ARBA00023136"/>
    </source>
</evidence>
<feature type="transmembrane region" description="Helical" evidence="4">
    <location>
        <begin position="229"/>
        <end position="254"/>
    </location>
</feature>
<dbReference type="PROSITE" id="PS50850">
    <property type="entry name" value="MFS"/>
    <property type="match status" value="1"/>
</dbReference>
<keyword evidence="7" id="KW-1185">Reference proteome</keyword>
<evidence type="ECO:0000256" key="2">
    <source>
        <dbReference type="ARBA" id="ARBA00022989"/>
    </source>
</evidence>
<dbReference type="EMBL" id="PDNU01000031">
    <property type="protein sequence ID" value="PHK94069.1"/>
    <property type="molecule type" value="Genomic_DNA"/>
</dbReference>
<feature type="transmembrane region" description="Helical" evidence="4">
    <location>
        <begin position="260"/>
        <end position="282"/>
    </location>
</feature>
<dbReference type="AlphaFoldDB" id="A0A2C7A7U8"/>
<keyword evidence="1 4" id="KW-0812">Transmembrane</keyword>
<feature type="transmembrane region" description="Helical" evidence="4">
    <location>
        <begin position="294"/>
        <end position="312"/>
    </location>
</feature>
<gene>
    <name evidence="6" type="ORF">CR162_14985</name>
</gene>
<dbReference type="SUPFAM" id="SSF103473">
    <property type="entry name" value="MFS general substrate transporter"/>
    <property type="match status" value="1"/>
</dbReference>
<name>A0A2C7A7U8_9PROT</name>
<evidence type="ECO:0000313" key="6">
    <source>
        <dbReference type="EMBL" id="PHK94069.1"/>
    </source>
</evidence>
<evidence type="ECO:0000256" key="1">
    <source>
        <dbReference type="ARBA" id="ARBA00022692"/>
    </source>
</evidence>
<dbReference type="RefSeq" id="WP_099096342.1">
    <property type="nucleotide sequence ID" value="NZ_PDNU01000031.1"/>
</dbReference>
<dbReference type="Proteomes" id="UP000223527">
    <property type="component" value="Unassembled WGS sequence"/>
</dbReference>
<feature type="transmembrane region" description="Helical" evidence="4">
    <location>
        <begin position="22"/>
        <end position="43"/>
    </location>
</feature>
<feature type="transmembrane region" description="Helical" evidence="4">
    <location>
        <begin position="177"/>
        <end position="198"/>
    </location>
</feature>
<reference evidence="6 7" key="1">
    <citation type="submission" date="2017-10" db="EMBL/GenBank/DDBJ databases">
        <authorList>
            <person name="Banno H."/>
            <person name="Chua N.-H."/>
        </authorList>
    </citation>
    <scope>NUCLEOTIDE SEQUENCE [LARGE SCALE GENOMIC DNA]</scope>
    <source>
        <strain evidence="6 7">YW11</strain>
    </source>
</reference>
<dbReference type="PANTHER" id="PTHR11360:SF308">
    <property type="entry name" value="BLL3089 PROTEIN"/>
    <property type="match status" value="1"/>
</dbReference>
<feature type="transmembrane region" description="Helical" evidence="4">
    <location>
        <begin position="381"/>
        <end position="406"/>
    </location>
</feature>
<dbReference type="InterPro" id="IPR050327">
    <property type="entry name" value="Proton-linked_MCT"/>
</dbReference>
<accession>A0A2C7A7U8</accession>
<dbReference type="Pfam" id="PF07690">
    <property type="entry name" value="MFS_1"/>
    <property type="match status" value="1"/>
</dbReference>
<feature type="transmembrane region" description="Helical" evidence="4">
    <location>
        <begin position="55"/>
        <end position="75"/>
    </location>
</feature>
<dbReference type="GO" id="GO:0022857">
    <property type="term" value="F:transmembrane transporter activity"/>
    <property type="evidence" value="ECO:0007669"/>
    <property type="project" value="InterPro"/>
</dbReference>